<dbReference type="Proteomes" id="UP001476247">
    <property type="component" value="Unassembled WGS sequence"/>
</dbReference>
<protein>
    <recommendedName>
        <fullName evidence="3">Secreted protein</fullName>
    </recommendedName>
</protein>
<keyword evidence="2" id="KW-1185">Reference proteome</keyword>
<name>A0ABP9Y3J6_9FUNG</name>
<dbReference type="EMBL" id="BAABUJ010000017">
    <property type="protein sequence ID" value="GAA5801098.1"/>
    <property type="molecule type" value="Genomic_DNA"/>
</dbReference>
<organism evidence="1 2">
    <name type="scientific">Helicostylum pulchrum</name>
    <dbReference type="NCBI Taxonomy" id="562976"/>
    <lineage>
        <taxon>Eukaryota</taxon>
        <taxon>Fungi</taxon>
        <taxon>Fungi incertae sedis</taxon>
        <taxon>Mucoromycota</taxon>
        <taxon>Mucoromycotina</taxon>
        <taxon>Mucoromycetes</taxon>
        <taxon>Mucorales</taxon>
        <taxon>Mucorineae</taxon>
        <taxon>Mucoraceae</taxon>
        <taxon>Helicostylum</taxon>
    </lineage>
</organism>
<accession>A0ABP9Y3J6</accession>
<evidence type="ECO:0000313" key="2">
    <source>
        <dbReference type="Proteomes" id="UP001476247"/>
    </source>
</evidence>
<sequence length="70" mass="7994">MYKSKLMLHIVNFFGLGVESSALILRNPPSAATRIPENVVSMHIPTIVRLTKRKLNKNSPAVRHARRRLF</sequence>
<proteinExistence type="predicted"/>
<gene>
    <name evidence="1" type="ORF">HPULCUR_006540</name>
</gene>
<evidence type="ECO:0008006" key="3">
    <source>
        <dbReference type="Google" id="ProtNLM"/>
    </source>
</evidence>
<comment type="caution">
    <text evidence="1">The sequence shown here is derived from an EMBL/GenBank/DDBJ whole genome shotgun (WGS) entry which is preliminary data.</text>
</comment>
<evidence type="ECO:0000313" key="1">
    <source>
        <dbReference type="EMBL" id="GAA5801098.1"/>
    </source>
</evidence>
<reference evidence="1 2" key="1">
    <citation type="submission" date="2024-04" db="EMBL/GenBank/DDBJ databases">
        <title>genome sequences of Mucor flavus KT1a and Helicostylum pulchrum KT1b strains isolation_sourced from the surface of a dry-aged beef.</title>
        <authorList>
            <person name="Toyotome T."/>
            <person name="Hosono M."/>
            <person name="Torimaru M."/>
            <person name="Fukuda K."/>
            <person name="Mikami N."/>
        </authorList>
    </citation>
    <scope>NUCLEOTIDE SEQUENCE [LARGE SCALE GENOMIC DNA]</scope>
    <source>
        <strain evidence="1 2">KT1b</strain>
    </source>
</reference>